<dbReference type="InterPro" id="IPR029058">
    <property type="entry name" value="AB_hydrolase_fold"/>
</dbReference>
<keyword evidence="3" id="KW-0378">Hydrolase</keyword>
<dbReference type="SUPFAM" id="SSF53474">
    <property type="entry name" value="alpha/beta-Hydrolases"/>
    <property type="match status" value="1"/>
</dbReference>
<feature type="domain" description="Peptidase S33 tripeptidyl aminopeptidase-like C-terminal" evidence="5">
    <location>
        <begin position="440"/>
        <end position="541"/>
    </location>
</feature>
<dbReference type="PANTHER" id="PTHR43248:SF29">
    <property type="entry name" value="TRIPEPTIDYL AMINOPEPTIDASE"/>
    <property type="match status" value="1"/>
</dbReference>
<comment type="caution">
    <text evidence="6">The sequence shown here is derived from an EMBL/GenBank/DDBJ whole genome shotgun (WGS) entry which is preliminary data.</text>
</comment>
<dbReference type="GO" id="GO:0016787">
    <property type="term" value="F:hydrolase activity"/>
    <property type="evidence" value="ECO:0007669"/>
    <property type="project" value="UniProtKB-KW"/>
</dbReference>
<dbReference type="Pfam" id="PF08386">
    <property type="entry name" value="Abhydrolase_4"/>
    <property type="match status" value="1"/>
</dbReference>
<dbReference type="Proteomes" id="UP000289954">
    <property type="component" value="Unassembled WGS sequence"/>
</dbReference>
<dbReference type="EMBL" id="BIMR01000022">
    <property type="protein sequence ID" value="GCE75408.1"/>
    <property type="molecule type" value="Genomic_DNA"/>
</dbReference>
<evidence type="ECO:0000256" key="2">
    <source>
        <dbReference type="ARBA" id="ARBA00022729"/>
    </source>
</evidence>
<evidence type="ECO:0000256" key="4">
    <source>
        <dbReference type="SAM" id="MobiDB-lite"/>
    </source>
</evidence>
<dbReference type="Gene3D" id="3.40.50.1820">
    <property type="entry name" value="alpha/beta hydrolase"/>
    <property type="match status" value="1"/>
</dbReference>
<evidence type="ECO:0000313" key="7">
    <source>
        <dbReference type="Proteomes" id="UP000289954"/>
    </source>
</evidence>
<sequence>MPRADYRGRVPAALTPSSAVPAPPPQRPRSRVRAALASRPGRGLVVAVVATLALAGCVADKHQAQVPTSAATATGAPTPELARFYDQVPEWTSCAQGECATVVVPLDYADPEGTTIELALARHRASGGESLGSLLMNPGGPGASGVDFLAQATSMVSEDVQRQLDLVSFDPRGVQRSSPVACLDGPELDRVTAYDPDYSTDAGIQAAIDVFAEVGAACQQRTGPAIGHVDTVSAARDLDVLRAVLGDDALTYLGYSYGTQLGATYAALFPERVGRLVLDGALDPTLSSDELAEGQAAGFENALRAYAADCLAGAQCPLTGSVDDAMAQIRALLDHATADPLPTGTDRRLTGSLAFYGIALPLYSQPSWPYLTQGLRAALTQDDGSILLQLSDLYFDRESDGTYATNSTEAFWSIGCLDDRQSADPDEMRAQAERIQEVAPTMGSFFSYGGVLCAQWPVPVVGGLDDYSADGAAPILVVGTTNDPATPYAWAESLATTLSSASLLTYEGEGHTAYGSSNACVTDAVDAYLLSGTLPDDGTRC</sequence>
<proteinExistence type="inferred from homology"/>
<comment type="similarity">
    <text evidence="1">Belongs to the peptidase S33 family.</text>
</comment>
<dbReference type="InterPro" id="IPR051601">
    <property type="entry name" value="Serine_prot/Carboxylest_S33"/>
</dbReference>
<gene>
    <name evidence="6" type="ORF">CBZ_04640</name>
</gene>
<dbReference type="AlphaFoldDB" id="A0A402DMU5"/>
<evidence type="ECO:0000259" key="5">
    <source>
        <dbReference type="Pfam" id="PF08386"/>
    </source>
</evidence>
<evidence type="ECO:0000313" key="6">
    <source>
        <dbReference type="EMBL" id="GCE75408.1"/>
    </source>
</evidence>
<organism evidence="6 7">
    <name type="scientific">Cellulomonas biazotea</name>
    <dbReference type="NCBI Taxonomy" id="1709"/>
    <lineage>
        <taxon>Bacteria</taxon>
        <taxon>Bacillati</taxon>
        <taxon>Actinomycetota</taxon>
        <taxon>Actinomycetes</taxon>
        <taxon>Micrococcales</taxon>
        <taxon>Cellulomonadaceae</taxon>
        <taxon>Cellulomonas</taxon>
    </lineage>
</organism>
<keyword evidence="7" id="KW-1185">Reference proteome</keyword>
<reference evidence="6 7" key="1">
    <citation type="submission" date="2019-01" db="EMBL/GenBank/DDBJ databases">
        <title>Draft genome sequence of Cellulomonas takizawaensis strain TKZ-21.</title>
        <authorList>
            <person name="Yamamura H."/>
            <person name="Hayashi T."/>
            <person name="Hamada M."/>
            <person name="Serisawa Y."/>
            <person name="Matsuyama K."/>
            <person name="Nakagawa Y."/>
            <person name="Otoguro M."/>
            <person name="Yanagida F."/>
            <person name="Hayakawa M."/>
        </authorList>
    </citation>
    <scope>NUCLEOTIDE SEQUENCE [LARGE SCALE GENOMIC DNA]</scope>
    <source>
        <strain evidence="6 7">NBRC12680</strain>
    </source>
</reference>
<feature type="region of interest" description="Disordered" evidence="4">
    <location>
        <begin position="1"/>
        <end position="28"/>
    </location>
</feature>
<name>A0A402DMU5_9CELL</name>
<dbReference type="PANTHER" id="PTHR43248">
    <property type="entry name" value="2-SUCCINYL-6-HYDROXY-2,4-CYCLOHEXADIENE-1-CARBOXYLATE SYNTHASE"/>
    <property type="match status" value="1"/>
</dbReference>
<accession>A0A402DMU5</accession>
<evidence type="ECO:0000256" key="3">
    <source>
        <dbReference type="ARBA" id="ARBA00022801"/>
    </source>
</evidence>
<evidence type="ECO:0000256" key="1">
    <source>
        <dbReference type="ARBA" id="ARBA00010088"/>
    </source>
</evidence>
<keyword evidence="2" id="KW-0732">Signal</keyword>
<dbReference type="InterPro" id="IPR013595">
    <property type="entry name" value="Pept_S33_TAP-like_C"/>
</dbReference>
<protein>
    <submittedName>
        <fullName evidence="6">Proteinase</fullName>
    </submittedName>
</protein>